<feature type="binding site" evidence="13">
    <location>
        <begin position="438"/>
        <end position="441"/>
    </location>
    <ligand>
        <name>GTP</name>
        <dbReference type="ChEBI" id="CHEBI:37565"/>
    </ligand>
</feature>
<feature type="binding site" evidence="14">
    <location>
        <position position="221"/>
    </location>
    <ligand>
        <name>Mg(2+)</name>
        <dbReference type="ChEBI" id="CHEBI:18420"/>
    </ligand>
</feature>
<dbReference type="GO" id="GO:0005834">
    <property type="term" value="C:heterotrimeric G-protein complex"/>
    <property type="evidence" value="ECO:0007669"/>
    <property type="project" value="TreeGrafter"/>
</dbReference>
<evidence type="ECO:0000256" key="4">
    <source>
        <dbReference type="ARBA" id="ARBA00022723"/>
    </source>
</evidence>
<proteinExistence type="predicted"/>
<dbReference type="PROSITE" id="PS51381">
    <property type="entry name" value="C2_B9"/>
    <property type="match status" value="1"/>
</dbReference>
<sequence length="523" mass="58673">MYQFVHGEDWERVLGLEEAVSQLSSKSDDRLHNFAMPVDVTWKATNPHGWPQLVITALGTDVWGTQVVRGYAVCHLPMQAGPLRQTDPAVCSKSSSLFSSIQGFLQSDQPHYTDPKILGQGQGRQVTRVRSLGHVNLTFNTCLKNLRTLGYQTTSAEVGAAVTSSGIVLSQASHGMRQQRSGRPQPGQQEPTDRASAPSRRREGDEGGEAAAAGAGECGKSTILKQMTIIHGKGYSEEERKEYVAIVYANTVQSMSTILQALETLGIEASDAVKSDAKIVNGYVRSAEEGEFPQELVAALRRLWVDPIVQECFARAKEYQLNDSAGYYLDSLDRLAAPGYLPTEQDVLRSRVKTTGIVETNFHFKDLDFKVYDRSERKKWMHCFEGVTAILFLVAMSEYDLKLVEDQTTNRMHESMRLFESICNSQWFVNTSIILFLNKRDLFEEKIKRSSLTICFEEYSGADNYDEASQYIRVKFEDLNKRKATKTIYTHFTCATDTNNIKVVFDAVIDIIIKNNLKDCGLF</sequence>
<evidence type="ECO:0000256" key="10">
    <source>
        <dbReference type="ARBA" id="ARBA00023224"/>
    </source>
</evidence>
<evidence type="ECO:0000256" key="2">
    <source>
        <dbReference type="ARBA" id="ARBA00011356"/>
    </source>
</evidence>
<feature type="binding site" evidence="13">
    <location>
        <begin position="348"/>
        <end position="354"/>
    </location>
    <ligand>
        <name>GTP</name>
        <dbReference type="ChEBI" id="CHEBI:37565"/>
    </ligand>
</feature>
<evidence type="ECO:0000256" key="8">
    <source>
        <dbReference type="ARBA" id="ARBA00023134"/>
    </source>
</evidence>
<dbReference type="GO" id="GO:0031683">
    <property type="term" value="F:G-protein beta/gamma-subunit complex binding"/>
    <property type="evidence" value="ECO:0007669"/>
    <property type="project" value="InterPro"/>
</dbReference>
<dbReference type="FunFam" id="1.10.400.10:FF:000002">
    <property type="entry name" value="guanine nucleotide-binding protein G(Q) subunit alpha"/>
    <property type="match status" value="1"/>
</dbReference>
<dbReference type="GO" id="GO:0005737">
    <property type="term" value="C:cytoplasm"/>
    <property type="evidence" value="ECO:0007669"/>
    <property type="project" value="TreeGrafter"/>
</dbReference>
<evidence type="ECO:0000313" key="17">
    <source>
        <dbReference type="WBParaSite" id="maker-unitig_18422-snap-gene-0.2-mRNA-1"/>
    </source>
</evidence>
<dbReference type="WBParaSite" id="maker-unitig_18422-snap-gene-0.2-mRNA-1">
    <property type="protein sequence ID" value="maker-unitig_18422-snap-gene-0.2-mRNA-1"/>
    <property type="gene ID" value="maker-unitig_18422-snap-gene-0.2"/>
</dbReference>
<dbReference type="GO" id="GO:0007188">
    <property type="term" value="P:adenylate cyclase-modulating G protein-coupled receptor signaling pathway"/>
    <property type="evidence" value="ECO:0007669"/>
    <property type="project" value="InterPro"/>
</dbReference>
<feature type="compositionally biased region" description="Low complexity" evidence="15">
    <location>
        <begin position="175"/>
        <end position="190"/>
    </location>
</feature>
<keyword evidence="9" id="KW-0206">Cytoskeleton</keyword>
<dbReference type="PRINTS" id="PR00318">
    <property type="entry name" value="GPROTEINA"/>
</dbReference>
<evidence type="ECO:0000256" key="3">
    <source>
        <dbReference type="ARBA" id="ARBA00022490"/>
    </source>
</evidence>
<evidence type="ECO:0000256" key="6">
    <source>
        <dbReference type="ARBA" id="ARBA00022794"/>
    </source>
</evidence>
<name>A0A1I8F3G1_9PLAT</name>
<dbReference type="GO" id="GO:0003924">
    <property type="term" value="F:GTPase activity"/>
    <property type="evidence" value="ECO:0007669"/>
    <property type="project" value="InterPro"/>
</dbReference>
<feature type="binding site" evidence="14">
    <location>
        <position position="354"/>
    </location>
    <ligand>
        <name>Mg(2+)</name>
        <dbReference type="ChEBI" id="CHEBI:18420"/>
    </ligand>
</feature>
<organism evidence="16 17">
    <name type="scientific">Macrostomum lignano</name>
    <dbReference type="NCBI Taxonomy" id="282301"/>
    <lineage>
        <taxon>Eukaryota</taxon>
        <taxon>Metazoa</taxon>
        <taxon>Spiralia</taxon>
        <taxon>Lophotrochozoa</taxon>
        <taxon>Platyhelminthes</taxon>
        <taxon>Rhabditophora</taxon>
        <taxon>Macrostomorpha</taxon>
        <taxon>Macrostomida</taxon>
        <taxon>Macrostomidae</taxon>
        <taxon>Macrostomum</taxon>
    </lineage>
</organism>
<comment type="subcellular location">
    <subcellularLocation>
        <location evidence="1">Cytoplasm</location>
        <location evidence="1">Cytoskeleton</location>
        <location evidence="1">Cilium basal body</location>
    </subcellularLocation>
</comment>
<dbReference type="GO" id="GO:0030030">
    <property type="term" value="P:cell projection organization"/>
    <property type="evidence" value="ECO:0007669"/>
    <property type="project" value="UniProtKB-KW"/>
</dbReference>
<dbReference type="Gene3D" id="1.10.400.10">
    <property type="entry name" value="GI Alpha 1, domain 2-like"/>
    <property type="match status" value="1"/>
</dbReference>
<evidence type="ECO:0000256" key="1">
    <source>
        <dbReference type="ARBA" id="ARBA00004120"/>
    </source>
</evidence>
<keyword evidence="4 14" id="KW-0479">Metal-binding</keyword>
<keyword evidence="11" id="KW-0966">Cell projection</keyword>
<dbReference type="Gene3D" id="3.40.50.300">
    <property type="entry name" value="P-loop containing nucleotide triphosphate hydrolases"/>
    <property type="match status" value="1"/>
</dbReference>
<evidence type="ECO:0000313" key="16">
    <source>
        <dbReference type="Proteomes" id="UP000095280"/>
    </source>
</evidence>
<keyword evidence="6" id="KW-0970">Cilium biogenesis/degradation</keyword>
<dbReference type="PANTHER" id="PTHR10218">
    <property type="entry name" value="GTP-BINDING PROTEIN ALPHA SUBUNIT"/>
    <property type="match status" value="1"/>
</dbReference>
<evidence type="ECO:0000256" key="5">
    <source>
        <dbReference type="ARBA" id="ARBA00022741"/>
    </source>
</evidence>
<keyword evidence="7 14" id="KW-0460">Magnesium</keyword>
<dbReference type="Pfam" id="PF00503">
    <property type="entry name" value="G-alpha"/>
    <property type="match status" value="1"/>
</dbReference>
<keyword evidence="10" id="KW-0807">Transducer</keyword>
<dbReference type="GO" id="GO:0005929">
    <property type="term" value="C:cilium"/>
    <property type="evidence" value="ECO:0007669"/>
    <property type="project" value="UniProtKB-ARBA"/>
</dbReference>
<dbReference type="Pfam" id="PF07162">
    <property type="entry name" value="B9-C2"/>
    <property type="match status" value="1"/>
</dbReference>
<evidence type="ECO:0000256" key="13">
    <source>
        <dbReference type="PIRSR" id="PIRSR601019-1"/>
    </source>
</evidence>
<dbReference type="GO" id="GO:0001664">
    <property type="term" value="F:G protein-coupled receptor binding"/>
    <property type="evidence" value="ECO:0007669"/>
    <property type="project" value="TreeGrafter"/>
</dbReference>
<dbReference type="PANTHER" id="PTHR10218:SF302">
    <property type="entry name" value="GUANINE NUCLEOTIDE-BINDING PROTEIN ALPHA-5 SUBUNIT"/>
    <property type="match status" value="1"/>
</dbReference>
<dbReference type="FunFam" id="3.40.50.300:FF:002307">
    <property type="entry name" value="Guanine nucleotide-binding protein G(k) subunit alpha"/>
    <property type="match status" value="1"/>
</dbReference>
<keyword evidence="16" id="KW-1185">Reference proteome</keyword>
<dbReference type="InterPro" id="IPR010796">
    <property type="entry name" value="C2_B9-type_dom"/>
</dbReference>
<evidence type="ECO:0000256" key="11">
    <source>
        <dbReference type="ARBA" id="ARBA00023273"/>
    </source>
</evidence>
<feature type="binding site" evidence="13">
    <location>
        <begin position="323"/>
        <end position="324"/>
    </location>
    <ligand>
        <name>GTP</name>
        <dbReference type="ChEBI" id="CHEBI:37565"/>
    </ligand>
</feature>
<evidence type="ECO:0000256" key="9">
    <source>
        <dbReference type="ARBA" id="ARBA00023212"/>
    </source>
</evidence>
<dbReference type="PROSITE" id="PS51882">
    <property type="entry name" value="G_ALPHA"/>
    <property type="match status" value="1"/>
</dbReference>
<protein>
    <submittedName>
        <fullName evidence="17">Guanine nucleotide-binding protein subunit alpha</fullName>
    </submittedName>
</protein>
<dbReference type="SUPFAM" id="SSF47895">
    <property type="entry name" value="Transducin (alpha subunit), insertion domain"/>
    <property type="match status" value="1"/>
</dbReference>
<evidence type="ECO:0000256" key="12">
    <source>
        <dbReference type="ARBA" id="ARBA00023288"/>
    </source>
</evidence>
<evidence type="ECO:0000256" key="14">
    <source>
        <dbReference type="PIRSR" id="PIRSR601019-2"/>
    </source>
</evidence>
<dbReference type="GO" id="GO:0005525">
    <property type="term" value="F:GTP binding"/>
    <property type="evidence" value="ECO:0007669"/>
    <property type="project" value="UniProtKB-KW"/>
</dbReference>
<dbReference type="AlphaFoldDB" id="A0A1I8F3G1"/>
<evidence type="ECO:0000256" key="15">
    <source>
        <dbReference type="SAM" id="MobiDB-lite"/>
    </source>
</evidence>
<dbReference type="InterPro" id="IPR027417">
    <property type="entry name" value="P-loop_NTPase"/>
</dbReference>
<comment type="subunit">
    <text evidence="2">G proteins are composed of 3 units; alpha, beta and gamma. The alpha chain contains the guanine nucleotide binding site.</text>
</comment>
<dbReference type="Proteomes" id="UP000095280">
    <property type="component" value="Unplaced"/>
</dbReference>
<accession>A0A1I8F3G1</accession>
<keyword evidence="8 13" id="KW-0342">GTP-binding</keyword>
<feature type="region of interest" description="Disordered" evidence="15">
    <location>
        <begin position="171"/>
        <end position="215"/>
    </location>
</feature>
<feature type="binding site" evidence="13">
    <location>
        <position position="495"/>
    </location>
    <ligand>
        <name>GTP</name>
        <dbReference type="ChEBI" id="CHEBI:37565"/>
    </ligand>
</feature>
<dbReference type="SUPFAM" id="SSF52540">
    <property type="entry name" value="P-loop containing nucleoside triphosphate hydrolases"/>
    <property type="match status" value="1"/>
</dbReference>
<keyword evidence="12" id="KW-0449">Lipoprotein</keyword>
<dbReference type="InterPro" id="IPR001019">
    <property type="entry name" value="Gprotein_alpha_su"/>
</dbReference>
<reference evidence="17" key="1">
    <citation type="submission" date="2016-11" db="UniProtKB">
        <authorList>
            <consortium name="WormBaseParasite"/>
        </authorList>
    </citation>
    <scope>IDENTIFICATION</scope>
</reference>
<dbReference type="GO" id="GO:0046872">
    <property type="term" value="F:metal ion binding"/>
    <property type="evidence" value="ECO:0007669"/>
    <property type="project" value="UniProtKB-KW"/>
</dbReference>
<dbReference type="SMART" id="SM00275">
    <property type="entry name" value="G_alpha"/>
    <property type="match status" value="1"/>
</dbReference>
<dbReference type="PRINTS" id="PR00441">
    <property type="entry name" value="GPROTEINAI"/>
</dbReference>
<keyword evidence="5 13" id="KW-0547">Nucleotide-binding</keyword>
<dbReference type="InterPro" id="IPR001408">
    <property type="entry name" value="Gprotein_alpha_I"/>
</dbReference>
<feature type="binding site" evidence="13">
    <location>
        <begin position="217"/>
        <end position="222"/>
    </location>
    <ligand>
        <name>GTP</name>
        <dbReference type="ChEBI" id="CHEBI:37565"/>
    </ligand>
</feature>
<keyword evidence="3" id="KW-0963">Cytoplasm</keyword>
<evidence type="ECO:0000256" key="7">
    <source>
        <dbReference type="ARBA" id="ARBA00022842"/>
    </source>
</evidence>
<dbReference type="CDD" id="cd00066">
    <property type="entry name" value="G-alpha"/>
    <property type="match status" value="1"/>
</dbReference>
<dbReference type="InterPro" id="IPR011025">
    <property type="entry name" value="GproteinA_insert"/>
</dbReference>